<sequence>MNRRLQAGLSLIELMVALLLSTVLVLGLIEIFSASRASYLMAQGLSRAQESSRFAIDSLQRDVRMSGHFGCVSDQAHFYAGNGAFGELFLSNRADFNAIPAEREALRFDYSIRGYEARTTAPNDSLAISATPAAGAAADWVPALPDAFLSGAQRLQPAPIRGSDILMLRFLSPESAEVTGFTTGNPATISVNAAQWPVLTAAMPTPGIFGIADCRSAVMFQASAVTTGAGAVQITVRNTGVNQIAFDGSDTFASGQARLYRAESFVYYIGLNPAGEPTLFRARLNVPPGSAGVVLDTGLAEEVVEGVENMQLLFAQDIVTNPAQAPTGVINGIRTAAGLLPDSNSQAGWQRVGGVQVGLLVRGNDRAAAEQKTAPTRSLGTRLQLPADGRYRSVYETNIALRNRLYGN</sequence>
<proteinExistence type="predicted"/>
<protein>
    <submittedName>
        <fullName evidence="1">Type IV fimbrial biogenesis protein PilW</fullName>
    </submittedName>
</protein>
<organism evidence="1 2">
    <name type="scientific">Lysobacter capsici AZ78</name>
    <dbReference type="NCBI Taxonomy" id="1444315"/>
    <lineage>
        <taxon>Bacteria</taxon>
        <taxon>Pseudomonadati</taxon>
        <taxon>Pseudomonadota</taxon>
        <taxon>Gammaproteobacteria</taxon>
        <taxon>Lysobacterales</taxon>
        <taxon>Lysobacteraceae</taxon>
        <taxon>Lysobacter</taxon>
    </lineage>
</organism>
<dbReference type="PROSITE" id="PS00409">
    <property type="entry name" value="PROKAR_NTER_METHYL"/>
    <property type="match status" value="1"/>
</dbReference>
<dbReference type="Pfam" id="PF07963">
    <property type="entry name" value="N_methyl"/>
    <property type="match status" value="1"/>
</dbReference>
<dbReference type="RefSeq" id="WP_036101908.1">
    <property type="nucleotide sequence ID" value="NZ_JAJA02000001.1"/>
</dbReference>
<dbReference type="Proteomes" id="UP000023435">
    <property type="component" value="Unassembled WGS sequence"/>
</dbReference>
<dbReference type="InterPro" id="IPR032092">
    <property type="entry name" value="PilW"/>
</dbReference>
<keyword evidence="2" id="KW-1185">Reference proteome</keyword>
<accession>A0A108U7C3</accession>
<gene>
    <name evidence="1" type="ORF">AZ78_1459</name>
</gene>
<evidence type="ECO:0000313" key="2">
    <source>
        <dbReference type="Proteomes" id="UP000023435"/>
    </source>
</evidence>
<dbReference type="EMBL" id="JAJA02000001">
    <property type="protein sequence ID" value="KWS03910.1"/>
    <property type="molecule type" value="Genomic_DNA"/>
</dbReference>
<dbReference type="GO" id="GO:0043683">
    <property type="term" value="P:type IV pilus assembly"/>
    <property type="evidence" value="ECO:0007669"/>
    <property type="project" value="InterPro"/>
</dbReference>
<dbReference type="OrthoDB" id="5296662at2"/>
<dbReference type="AlphaFoldDB" id="A0A108U7C3"/>
<name>A0A108U7C3_9GAMM</name>
<comment type="caution">
    <text evidence="1">The sequence shown here is derived from an EMBL/GenBank/DDBJ whole genome shotgun (WGS) entry which is preliminary data.</text>
</comment>
<dbReference type="InterPro" id="IPR012902">
    <property type="entry name" value="N_methyl_site"/>
</dbReference>
<evidence type="ECO:0000313" key="1">
    <source>
        <dbReference type="EMBL" id="KWS03910.1"/>
    </source>
</evidence>
<dbReference type="Pfam" id="PF16074">
    <property type="entry name" value="PilW"/>
    <property type="match status" value="1"/>
</dbReference>
<reference evidence="1 2" key="1">
    <citation type="journal article" date="2014" name="Genome Announc.">
        <title>Draft Genome Sequence of Lysobacter capsici AZ78, a Bacterium Antagonistic to Plant-Pathogenic Oomycetes.</title>
        <authorList>
            <person name="Puopolo G."/>
            <person name="Sonego P."/>
            <person name="Engelen K."/>
            <person name="Pertot I."/>
        </authorList>
    </citation>
    <scope>NUCLEOTIDE SEQUENCE [LARGE SCALE GENOMIC DNA]</scope>
    <source>
        <strain evidence="1 2">AZ78</strain>
    </source>
</reference>